<reference evidence="1 2" key="1">
    <citation type="submission" date="2018-07" db="EMBL/GenBank/DDBJ databases">
        <title>Genome analysis of Larkinella rosea.</title>
        <authorList>
            <person name="Zhou Z."/>
            <person name="Wang G."/>
        </authorList>
    </citation>
    <scope>NUCLEOTIDE SEQUENCE [LARGE SCALE GENOMIC DNA]</scope>
    <source>
        <strain evidence="2">zzj9</strain>
    </source>
</reference>
<dbReference type="AlphaFoldDB" id="A0A368JHS2"/>
<protein>
    <submittedName>
        <fullName evidence="1">Uncharacterized protein</fullName>
    </submittedName>
</protein>
<accession>A0A368JHS2</accession>
<proteinExistence type="predicted"/>
<evidence type="ECO:0000313" key="2">
    <source>
        <dbReference type="Proteomes" id="UP000253383"/>
    </source>
</evidence>
<gene>
    <name evidence="1" type="ORF">DUE52_23175</name>
</gene>
<sequence length="296" mass="33620">MHGFDPLPLADAEDLLSGFITVGASNNIDTTQNSFYFDSDTLIDFLQGERKENTFHGFHIYFGLTTNNQIVLLIHRTEIVKDFIGFETYKYIPQLASVYNRTTEEVQIIEFAIMPVNVDGLAQLHRIDINGGLYHSLRKRFQDRFEDDNDLKTYTISSQSFLKQLNLDPGHPTTFRYKPLITGFFIGWGILNHIRKEKTNKNEGIKSKNGVKLFLGYKNLTLNPMSAKCLHLVAIAADEPGDSVQNYALDTVWSTQERSKTNIYVESGEQASTEFPRHERTGILGSSCSYNLTDTV</sequence>
<organism evidence="1 2">
    <name type="scientific">Larkinella punicea</name>
    <dbReference type="NCBI Taxonomy" id="2315727"/>
    <lineage>
        <taxon>Bacteria</taxon>
        <taxon>Pseudomonadati</taxon>
        <taxon>Bacteroidota</taxon>
        <taxon>Cytophagia</taxon>
        <taxon>Cytophagales</taxon>
        <taxon>Spirosomataceae</taxon>
        <taxon>Larkinella</taxon>
    </lineage>
</organism>
<dbReference type="Proteomes" id="UP000253383">
    <property type="component" value="Unassembled WGS sequence"/>
</dbReference>
<comment type="caution">
    <text evidence="1">The sequence shown here is derived from an EMBL/GenBank/DDBJ whole genome shotgun (WGS) entry which is preliminary data.</text>
</comment>
<keyword evidence="2" id="KW-1185">Reference proteome</keyword>
<name>A0A368JHS2_9BACT</name>
<evidence type="ECO:0000313" key="1">
    <source>
        <dbReference type="EMBL" id="RCR67218.1"/>
    </source>
</evidence>
<dbReference type="EMBL" id="QOWE01000021">
    <property type="protein sequence ID" value="RCR67218.1"/>
    <property type="molecule type" value="Genomic_DNA"/>
</dbReference>